<sequence length="718" mass="78809">MLIYLLPADPHPRLYHSVNLTDPYERVAFPAGWAAQLNCIHAEDLDPPTTVHMLDKASWLTAVIEQLVFDLVSQTVSCTFISGPTLQWSFAAQNACVEALEGVLTDLVQSQVEARRERVAATPKYEPHPEMLPQPVSVKPGKHKKQRSLLSTLFSGFNKLSLSSGQDNSCASPSPTRSAFSSPSPTRSTFSSPSPTRSTFSSPSPTRSTFSPPSSPSRPSRISWKPTVTFLPLSKKIPLPQPPPCLRSNMLEARARSALVDAFRQFVVSELKTRFQLGPNYVTWVAHNMLRRTEDQMAWLVQEAGGVAPSLMDTAPPRTRSLTASDMSGSTLVSVAEAPFYDDDVDEQSMTDSTSTETDGSSVHTPVDSHAVSPFAPPASSSRDVHLPQQHVPRSPSPAEFSPEDLAEYTALSAQCLRLRQLVSGMDAARAGMLQDERSFLAVLEVKSRRRAWSNRAFMGSATLAGVGLAMPFRSSPLARCEAVTPELLDARMLETTTGEHNLSTLFPVSEEDEEDGVPAQVVTLQAMESGLLQRPPMRSRTHSMHPVHGLDMALAQEADTPRLLAHPTPPPTGVPVSAQQTLPATALLFQPLKKPMLESQTKLDLFDTEHGDDSVAPEFTLSMDLPPPYAKIDGRRTHDGWIGAPGVARLSLLRIFWSLWTLGILVRISALFFQCIAYYLCIPIERFCTSLHRAYVLPPSFSGILHRFMSIVVHTQH</sequence>
<reference evidence="3" key="1">
    <citation type="submission" date="2020-11" db="EMBL/GenBank/DDBJ databases">
        <authorList>
            <person name="Koelle M."/>
            <person name="Horta M.A.C."/>
            <person name="Nowrousian M."/>
            <person name="Ohm R.A."/>
            <person name="Benz P."/>
            <person name="Pilgard A."/>
        </authorList>
    </citation>
    <scope>NUCLEOTIDE SEQUENCE</scope>
    <source>
        <strain evidence="3">FPRL280</strain>
    </source>
</reference>
<dbReference type="AlphaFoldDB" id="A0A8H7NZE7"/>
<keyword evidence="2" id="KW-1133">Transmembrane helix</keyword>
<keyword evidence="2" id="KW-0472">Membrane</keyword>
<feature type="transmembrane region" description="Helical" evidence="2">
    <location>
        <begin position="658"/>
        <end position="682"/>
    </location>
</feature>
<feature type="compositionally biased region" description="Low complexity" evidence="1">
    <location>
        <begin position="369"/>
        <end position="382"/>
    </location>
</feature>
<proteinExistence type="predicted"/>
<organism evidence="3 4">
    <name type="scientific">Rhodonia placenta</name>
    <dbReference type="NCBI Taxonomy" id="104341"/>
    <lineage>
        <taxon>Eukaryota</taxon>
        <taxon>Fungi</taxon>
        <taxon>Dikarya</taxon>
        <taxon>Basidiomycota</taxon>
        <taxon>Agaricomycotina</taxon>
        <taxon>Agaricomycetes</taxon>
        <taxon>Polyporales</taxon>
        <taxon>Adustoporiaceae</taxon>
        <taxon>Rhodonia</taxon>
    </lineage>
</organism>
<feature type="compositionally biased region" description="Basic and acidic residues" evidence="1">
    <location>
        <begin position="119"/>
        <end position="129"/>
    </location>
</feature>
<feature type="compositionally biased region" description="Low complexity" evidence="1">
    <location>
        <begin position="172"/>
        <end position="221"/>
    </location>
</feature>
<name>A0A8H7NZE7_9APHY</name>
<keyword evidence="2" id="KW-0812">Transmembrane</keyword>
<feature type="compositionally biased region" description="Low complexity" evidence="1">
    <location>
        <begin position="350"/>
        <end position="362"/>
    </location>
</feature>
<protein>
    <submittedName>
        <fullName evidence="3">Uncharacterized protein</fullName>
    </submittedName>
</protein>
<feature type="region of interest" description="Disordered" evidence="1">
    <location>
        <begin position="165"/>
        <end position="223"/>
    </location>
</feature>
<accession>A0A8H7NZE7</accession>
<feature type="region of interest" description="Disordered" evidence="1">
    <location>
        <begin position="343"/>
        <end position="402"/>
    </location>
</feature>
<dbReference type="EMBL" id="JADOXO010000162">
    <property type="protein sequence ID" value="KAF9810987.1"/>
    <property type="molecule type" value="Genomic_DNA"/>
</dbReference>
<evidence type="ECO:0000256" key="2">
    <source>
        <dbReference type="SAM" id="Phobius"/>
    </source>
</evidence>
<dbReference type="Proteomes" id="UP000639403">
    <property type="component" value="Unassembled WGS sequence"/>
</dbReference>
<evidence type="ECO:0000256" key="1">
    <source>
        <dbReference type="SAM" id="MobiDB-lite"/>
    </source>
</evidence>
<comment type="caution">
    <text evidence="3">The sequence shown here is derived from an EMBL/GenBank/DDBJ whole genome shotgun (WGS) entry which is preliminary data.</text>
</comment>
<feature type="region of interest" description="Disordered" evidence="1">
    <location>
        <begin position="119"/>
        <end position="143"/>
    </location>
</feature>
<gene>
    <name evidence="3" type="ORF">IEO21_06744</name>
</gene>
<evidence type="ECO:0000313" key="3">
    <source>
        <dbReference type="EMBL" id="KAF9810987.1"/>
    </source>
</evidence>
<evidence type="ECO:0000313" key="4">
    <source>
        <dbReference type="Proteomes" id="UP000639403"/>
    </source>
</evidence>
<reference evidence="3" key="2">
    <citation type="journal article" name="Front. Microbiol.">
        <title>Degradative Capacity of Two Strains of Rhodonia placenta: From Phenotype to Genotype.</title>
        <authorList>
            <person name="Kolle M."/>
            <person name="Horta M.A.C."/>
            <person name="Nowrousian M."/>
            <person name="Ohm R.A."/>
            <person name="Benz J.P."/>
            <person name="Pilgard A."/>
        </authorList>
    </citation>
    <scope>NUCLEOTIDE SEQUENCE</scope>
    <source>
        <strain evidence="3">FPRL280</strain>
    </source>
</reference>